<name>A0A0F7JXF8_9GAMM</name>
<proteinExistence type="inferred from homology"/>
<dbReference type="SUPFAM" id="SSF55620">
    <property type="entry name" value="Tetrahydrobiopterin biosynthesis enzymes-like"/>
    <property type="match status" value="1"/>
</dbReference>
<protein>
    <recommendedName>
        <fullName evidence="5">6-carboxy-5,6,7,8-tetrahydropterin synthase</fullName>
        <ecNumber evidence="4">4.1.2.50</ecNumber>
    </recommendedName>
    <alternativeName>
        <fullName evidence="9">Queuosine biosynthesis protein QueD</fullName>
    </alternativeName>
</protein>
<keyword evidence="12" id="KW-1185">Reference proteome</keyword>
<keyword evidence="6" id="KW-0479">Metal-binding</keyword>
<comment type="cofactor">
    <cofactor evidence="1">
        <name>Zn(2+)</name>
        <dbReference type="ChEBI" id="CHEBI:29105"/>
    </cofactor>
</comment>
<evidence type="ECO:0000256" key="1">
    <source>
        <dbReference type="ARBA" id="ARBA00001947"/>
    </source>
</evidence>
<evidence type="ECO:0000256" key="3">
    <source>
        <dbReference type="ARBA" id="ARBA00008900"/>
    </source>
</evidence>
<evidence type="ECO:0000313" key="11">
    <source>
        <dbReference type="EMBL" id="AKH19273.1"/>
    </source>
</evidence>
<accession>A0A0F7JXF8</accession>
<dbReference type="OrthoDB" id="9804698at2"/>
<gene>
    <name evidence="11" type="ORF">AAY24_01735</name>
</gene>
<evidence type="ECO:0000256" key="8">
    <source>
        <dbReference type="ARBA" id="ARBA00023239"/>
    </source>
</evidence>
<evidence type="ECO:0000256" key="4">
    <source>
        <dbReference type="ARBA" id="ARBA00012982"/>
    </source>
</evidence>
<dbReference type="InterPro" id="IPR038418">
    <property type="entry name" value="6-PTP_synth/QueD_sf"/>
</dbReference>
<dbReference type="RefSeq" id="WP_046858212.1">
    <property type="nucleotide sequence ID" value="NZ_CP011412.1"/>
</dbReference>
<keyword evidence="8" id="KW-0456">Lyase</keyword>
<dbReference type="PANTHER" id="PTHR12589:SF7">
    <property type="entry name" value="6-PYRUVOYL TETRAHYDROBIOPTERIN SYNTHASE"/>
    <property type="match status" value="1"/>
</dbReference>
<dbReference type="KEGG" id="seds:AAY24_01735"/>
<evidence type="ECO:0000256" key="6">
    <source>
        <dbReference type="ARBA" id="ARBA00022723"/>
    </source>
</evidence>
<reference evidence="11 12" key="1">
    <citation type="journal article" date="2015" name="Genome Announc.">
        <title>Complete Genome Sequence of Sedimenticola thiotaurini Strain SIP-G1, a Polyphosphate- and Polyhydroxyalkanoate-Accumulating Sulfur-Oxidizing Gammaproteobacterium Isolated from Salt Marsh Sediments.</title>
        <authorList>
            <person name="Flood B.E."/>
            <person name="Jones D.S."/>
            <person name="Bailey J.V."/>
        </authorList>
    </citation>
    <scope>NUCLEOTIDE SEQUENCE [LARGE SCALE GENOMIC DNA]</scope>
    <source>
        <strain evidence="11 12">SIP-G1</strain>
    </source>
</reference>
<dbReference type="UniPathway" id="UPA00391"/>
<evidence type="ECO:0000313" key="12">
    <source>
        <dbReference type="Proteomes" id="UP000034410"/>
    </source>
</evidence>
<dbReference type="Proteomes" id="UP000034410">
    <property type="component" value="Chromosome"/>
</dbReference>
<evidence type="ECO:0000256" key="7">
    <source>
        <dbReference type="ARBA" id="ARBA00022833"/>
    </source>
</evidence>
<sequence>MNHFAVRVHPGELHFNAAHFITFNGSCENIHGHNFHVQLEARGENTADAFVIDFVLLNKLAAQICSELHDGVLVPTASDEVSLTEREEELLEIRSYDKRFILSRSSCILLPVANTTAEMLAYHISNRLIESLEACQGLGNLHSLEVAVEEADQQWGIYHREISHV</sequence>
<comment type="similarity">
    <text evidence="3">Belongs to the PTPS family. QueD subfamily.</text>
</comment>
<dbReference type="EMBL" id="CP011412">
    <property type="protein sequence ID" value="AKH19273.1"/>
    <property type="molecule type" value="Genomic_DNA"/>
</dbReference>
<dbReference type="InterPro" id="IPR007115">
    <property type="entry name" value="6-PTP_synth/QueD"/>
</dbReference>
<dbReference type="Pfam" id="PF01242">
    <property type="entry name" value="PTPS"/>
    <property type="match status" value="1"/>
</dbReference>
<evidence type="ECO:0000256" key="2">
    <source>
        <dbReference type="ARBA" id="ARBA00005061"/>
    </source>
</evidence>
<dbReference type="GO" id="GO:0046872">
    <property type="term" value="F:metal ion binding"/>
    <property type="evidence" value="ECO:0007669"/>
    <property type="project" value="UniProtKB-KW"/>
</dbReference>
<keyword evidence="7" id="KW-0862">Zinc</keyword>
<evidence type="ECO:0000256" key="5">
    <source>
        <dbReference type="ARBA" id="ARBA00018141"/>
    </source>
</evidence>
<dbReference type="Gene3D" id="3.30.479.10">
    <property type="entry name" value="6-pyruvoyl tetrahydropterin synthase/QueD"/>
    <property type="match status" value="1"/>
</dbReference>
<dbReference type="AlphaFoldDB" id="A0A0F7JXF8"/>
<organism evidence="11 12">
    <name type="scientific">Sedimenticola thiotaurini</name>
    <dbReference type="NCBI Taxonomy" id="1543721"/>
    <lineage>
        <taxon>Bacteria</taxon>
        <taxon>Pseudomonadati</taxon>
        <taxon>Pseudomonadota</taxon>
        <taxon>Gammaproteobacteria</taxon>
        <taxon>Chromatiales</taxon>
        <taxon>Sedimenticolaceae</taxon>
        <taxon>Sedimenticola</taxon>
    </lineage>
</organism>
<comment type="pathway">
    <text evidence="2">Purine metabolism; 7-cyano-7-deazaguanine biosynthesis.</text>
</comment>
<evidence type="ECO:0000256" key="9">
    <source>
        <dbReference type="ARBA" id="ARBA00031449"/>
    </source>
</evidence>
<comment type="catalytic activity">
    <reaction evidence="10">
        <text>7,8-dihydroneopterin 3'-triphosphate + H2O = 6-carboxy-5,6,7,8-tetrahydropterin + triphosphate + acetaldehyde + 2 H(+)</text>
        <dbReference type="Rhea" id="RHEA:27966"/>
        <dbReference type="ChEBI" id="CHEBI:15343"/>
        <dbReference type="ChEBI" id="CHEBI:15377"/>
        <dbReference type="ChEBI" id="CHEBI:15378"/>
        <dbReference type="ChEBI" id="CHEBI:18036"/>
        <dbReference type="ChEBI" id="CHEBI:58462"/>
        <dbReference type="ChEBI" id="CHEBI:61032"/>
        <dbReference type="EC" id="4.1.2.50"/>
    </reaction>
</comment>
<dbReference type="PANTHER" id="PTHR12589">
    <property type="entry name" value="PYRUVOYL TETRAHYDROBIOPTERIN SYNTHASE"/>
    <property type="match status" value="1"/>
</dbReference>
<dbReference type="EC" id="4.1.2.50" evidence="4"/>
<evidence type="ECO:0000256" key="10">
    <source>
        <dbReference type="ARBA" id="ARBA00048807"/>
    </source>
</evidence>
<dbReference type="GO" id="GO:0070497">
    <property type="term" value="F:6-carboxytetrahydropterin synthase activity"/>
    <property type="evidence" value="ECO:0007669"/>
    <property type="project" value="UniProtKB-EC"/>
</dbReference>